<protein>
    <recommendedName>
        <fullName evidence="2">Leucine zipper homeobox-associated domain-containing protein</fullName>
    </recommendedName>
</protein>
<dbReference type="Pfam" id="PF13365">
    <property type="entry name" value="Trypsin_2"/>
    <property type="match status" value="1"/>
</dbReference>
<evidence type="ECO:0000313" key="3">
    <source>
        <dbReference type="EMBL" id="KAK1381610.1"/>
    </source>
</evidence>
<sequence>MKKAEAESYDKLKLDNDNLRKENNKLKIQVESLKELKVEYDKLCTENERLMNEVKSLKQTEDLCWPQLTSKPVVEFDPHYAIQFKPNLCPRFPQRRETLPIDAGFAQTRVLKKILSHYDFKTFSPEHYVPDSGLVSPTIAPSVVAVSSFFGVERKFDCSGLVIHWSSSKKEATILTSAKLLWNPEDSDFEFHLVVRMADGTLLLAKEEHVDYYHNLLTLKVNPTLEPGVVDLRSRRANIVDGMKVISLSREFNNSVLRDSIGELSLERAKFGCDELLTSNCGICEIDEGGPLVTDEGYVVGINFLGRQKYAHPLPTATIISCLEMWNSCCTVVRPWFGIRVADVYEVCKVLSIPFQKKILADRELYVLADEVYEGSVAHRNNVSLCDSIYTLSGIRLESAKQYSQLLSEASRAATAGESGHPLMAVIIPDDRPTTEINIEAEYIPVDDKRFSNCWPQVKVDEWLRLKGGLENPGLCWLPEEGNIH</sequence>
<comment type="caution">
    <text evidence="3">The sequence shown here is derived from an EMBL/GenBank/DDBJ whole genome shotgun (WGS) entry which is preliminary data.</text>
</comment>
<dbReference type="InterPro" id="IPR003106">
    <property type="entry name" value="Leu_zip_homeo"/>
</dbReference>
<dbReference type="PANTHER" id="PTHR47389:SF8">
    <property type="entry name" value="EXPRESSED PROTEIN"/>
    <property type="match status" value="1"/>
</dbReference>
<evidence type="ECO:0000256" key="1">
    <source>
        <dbReference type="SAM" id="Coils"/>
    </source>
</evidence>
<accession>A0AAD8ICU1</accession>
<evidence type="ECO:0000313" key="4">
    <source>
        <dbReference type="Proteomes" id="UP001237642"/>
    </source>
</evidence>
<dbReference type="GO" id="GO:0043565">
    <property type="term" value="F:sequence-specific DNA binding"/>
    <property type="evidence" value="ECO:0007669"/>
    <property type="project" value="InterPro"/>
</dbReference>
<organism evidence="3 4">
    <name type="scientific">Heracleum sosnowskyi</name>
    <dbReference type="NCBI Taxonomy" id="360622"/>
    <lineage>
        <taxon>Eukaryota</taxon>
        <taxon>Viridiplantae</taxon>
        <taxon>Streptophyta</taxon>
        <taxon>Embryophyta</taxon>
        <taxon>Tracheophyta</taxon>
        <taxon>Spermatophyta</taxon>
        <taxon>Magnoliopsida</taxon>
        <taxon>eudicotyledons</taxon>
        <taxon>Gunneridae</taxon>
        <taxon>Pentapetalae</taxon>
        <taxon>asterids</taxon>
        <taxon>campanulids</taxon>
        <taxon>Apiales</taxon>
        <taxon>Apiaceae</taxon>
        <taxon>Apioideae</taxon>
        <taxon>apioid superclade</taxon>
        <taxon>Tordylieae</taxon>
        <taxon>Tordyliinae</taxon>
        <taxon>Heracleum</taxon>
    </lineage>
</organism>
<proteinExistence type="predicted"/>
<keyword evidence="1" id="KW-0175">Coiled coil</keyword>
<reference evidence="3" key="2">
    <citation type="submission" date="2023-05" db="EMBL/GenBank/DDBJ databases">
        <authorList>
            <person name="Schelkunov M.I."/>
        </authorList>
    </citation>
    <scope>NUCLEOTIDE SEQUENCE</scope>
    <source>
        <strain evidence="3">Hsosn_3</strain>
        <tissue evidence="3">Leaf</tissue>
    </source>
</reference>
<reference evidence="3" key="1">
    <citation type="submission" date="2023-02" db="EMBL/GenBank/DDBJ databases">
        <title>Genome of toxic invasive species Heracleum sosnowskyi carries increased number of genes despite the absence of recent whole-genome duplications.</title>
        <authorList>
            <person name="Schelkunov M."/>
            <person name="Shtratnikova V."/>
            <person name="Makarenko M."/>
            <person name="Klepikova A."/>
            <person name="Omelchenko D."/>
            <person name="Novikova G."/>
            <person name="Obukhova E."/>
            <person name="Bogdanov V."/>
            <person name="Penin A."/>
            <person name="Logacheva M."/>
        </authorList>
    </citation>
    <scope>NUCLEOTIDE SEQUENCE</scope>
    <source>
        <strain evidence="3">Hsosn_3</strain>
        <tissue evidence="3">Leaf</tissue>
    </source>
</reference>
<dbReference type="AlphaFoldDB" id="A0AAD8ICU1"/>
<feature type="coiled-coil region" evidence="1">
    <location>
        <begin position="2"/>
        <end position="60"/>
    </location>
</feature>
<dbReference type="Proteomes" id="UP001237642">
    <property type="component" value="Unassembled WGS sequence"/>
</dbReference>
<gene>
    <name evidence="3" type="ORF">POM88_028354</name>
</gene>
<dbReference type="SUPFAM" id="SSF50494">
    <property type="entry name" value="Trypsin-like serine proteases"/>
    <property type="match status" value="1"/>
</dbReference>
<dbReference type="InterPro" id="IPR009003">
    <property type="entry name" value="Peptidase_S1_PA"/>
</dbReference>
<name>A0AAD8ICU1_9APIA</name>
<dbReference type="EMBL" id="JAUIZM010000006">
    <property type="protein sequence ID" value="KAK1381610.1"/>
    <property type="molecule type" value="Genomic_DNA"/>
</dbReference>
<dbReference type="PANTHER" id="PTHR47389">
    <property type="entry name" value="OS09G0436400 PROTEIN"/>
    <property type="match status" value="1"/>
</dbReference>
<evidence type="ECO:0000259" key="2">
    <source>
        <dbReference type="Pfam" id="PF02183"/>
    </source>
</evidence>
<keyword evidence="4" id="KW-1185">Reference proteome</keyword>
<dbReference type="Pfam" id="PF02183">
    <property type="entry name" value="HALZ"/>
    <property type="match status" value="1"/>
</dbReference>
<feature type="domain" description="Leucine zipper homeobox-associated" evidence="2">
    <location>
        <begin position="8"/>
        <end position="37"/>
    </location>
</feature>
<dbReference type="GO" id="GO:0006355">
    <property type="term" value="P:regulation of DNA-templated transcription"/>
    <property type="evidence" value="ECO:0007669"/>
    <property type="project" value="InterPro"/>
</dbReference>
<dbReference type="Gene3D" id="2.40.10.120">
    <property type="match status" value="1"/>
</dbReference>